<accession>A0A132BE64</accession>
<protein>
    <submittedName>
        <fullName evidence="1">Uncharacterized protein</fullName>
    </submittedName>
</protein>
<dbReference type="AlphaFoldDB" id="A0A132BE64"/>
<evidence type="ECO:0000313" key="1">
    <source>
        <dbReference type="EMBL" id="KUJ10134.1"/>
    </source>
</evidence>
<gene>
    <name evidence="1" type="ORF">LY89DRAFT_760959</name>
</gene>
<keyword evidence="2" id="KW-1185">Reference proteome</keyword>
<organism evidence="1 2">
    <name type="scientific">Mollisia scopiformis</name>
    <name type="common">Conifer needle endophyte fungus</name>
    <name type="synonym">Phialocephala scopiformis</name>
    <dbReference type="NCBI Taxonomy" id="149040"/>
    <lineage>
        <taxon>Eukaryota</taxon>
        <taxon>Fungi</taxon>
        <taxon>Dikarya</taxon>
        <taxon>Ascomycota</taxon>
        <taxon>Pezizomycotina</taxon>
        <taxon>Leotiomycetes</taxon>
        <taxon>Helotiales</taxon>
        <taxon>Mollisiaceae</taxon>
        <taxon>Mollisia</taxon>
    </lineage>
</organism>
<dbReference type="InParanoid" id="A0A132BE64"/>
<sequence>MPPSTPRRPRAPTPAAQPRDQWQLPPFFLGMVVAAFLFIAGMSVKPAVGECLVTRSTVRVNPLDVQEHMRYHKACGLPEMKAGEFRCEGGVFMGENPVVESLNIKCPLTLTGVRNGKEYTLDLFDWTPTSTRHLVKREPDLQAPIEETKGKGIDVTYPDFIVRWRQGEEDDTTRFTLNRGHMFPHLSGKYMEAYKDTIRDLPHYFPLSDLQMSLVSWSEINELETSRYHLRLALQSTKPGKVTKRFHARLQYQCVKEQPRLTLLPPNGTAFFGMPGEFEPVFLEVVPHFGANGTMIGHSRPGCRQGAPCVWSWGHAARKDFESGESEFQVLVNLHSNMGHDEL</sequence>
<name>A0A132BE64_MOLSC</name>
<dbReference type="EMBL" id="KQ947430">
    <property type="protein sequence ID" value="KUJ10134.1"/>
    <property type="molecule type" value="Genomic_DNA"/>
</dbReference>
<dbReference type="OrthoDB" id="10661769at2759"/>
<reference evidence="1 2" key="1">
    <citation type="submission" date="2015-10" db="EMBL/GenBank/DDBJ databases">
        <title>Full genome of DAOMC 229536 Phialocephala scopiformis, a fungal endophyte of spruce producing the potent anti-insectan compound rugulosin.</title>
        <authorList>
            <consortium name="DOE Joint Genome Institute"/>
            <person name="Walker A.K."/>
            <person name="Frasz S.L."/>
            <person name="Seifert K.A."/>
            <person name="Miller J.D."/>
            <person name="Mondo S.J."/>
            <person name="Labutti K."/>
            <person name="Lipzen A."/>
            <person name="Dockter R."/>
            <person name="Kennedy M."/>
            <person name="Grigoriev I.V."/>
            <person name="Spatafora J.W."/>
        </authorList>
    </citation>
    <scope>NUCLEOTIDE SEQUENCE [LARGE SCALE GENOMIC DNA]</scope>
    <source>
        <strain evidence="1 2">CBS 120377</strain>
    </source>
</reference>
<proteinExistence type="predicted"/>
<dbReference type="GeneID" id="28831257"/>
<dbReference type="KEGG" id="psco:LY89DRAFT_760959"/>
<dbReference type="Proteomes" id="UP000070700">
    <property type="component" value="Unassembled WGS sequence"/>
</dbReference>
<dbReference type="RefSeq" id="XP_018064489.1">
    <property type="nucleotide sequence ID" value="XM_018221531.1"/>
</dbReference>
<evidence type="ECO:0000313" key="2">
    <source>
        <dbReference type="Proteomes" id="UP000070700"/>
    </source>
</evidence>